<dbReference type="Pfam" id="PF17172">
    <property type="entry name" value="GST_N_4"/>
    <property type="match status" value="1"/>
</dbReference>
<dbReference type="InterPro" id="IPR050931">
    <property type="entry name" value="Mito_Protein_Transport_Metaxin"/>
</dbReference>
<sequence>MSADPSPLTVYRGSATTGAFVWSPFVTKLEARLRFAGIAYNVGAGSPTSAPRGKIPYVELGPAREQLGDSTAIIQRLIHDGAAPDLNAALPPLQRARDLAMRALLEDRGVYFYGTREKWRDNYTAMRDGALAGVPWPLRAPATARIVRSYPVVVEYAERIREKYFPDYERWE</sequence>
<dbReference type="STRING" id="78410.A0A0P7BDN3"/>
<keyword evidence="3" id="KW-1185">Reference proteome</keyword>
<dbReference type="PANTHER" id="PTHR12289">
    <property type="entry name" value="METAXIN RELATED"/>
    <property type="match status" value="1"/>
</dbReference>
<dbReference type="PANTHER" id="PTHR12289:SF41">
    <property type="entry name" value="FAILED AXON CONNECTIONS-RELATED"/>
    <property type="match status" value="1"/>
</dbReference>
<dbReference type="Proteomes" id="UP000050424">
    <property type="component" value="Unassembled WGS sequence"/>
</dbReference>
<evidence type="ECO:0000313" key="2">
    <source>
        <dbReference type="EMBL" id="KPM37837.1"/>
    </source>
</evidence>
<evidence type="ECO:0000313" key="3">
    <source>
        <dbReference type="Proteomes" id="UP000050424"/>
    </source>
</evidence>
<protein>
    <recommendedName>
        <fullName evidence="1">Thioredoxin-like fold domain-containing protein</fullName>
    </recommendedName>
</protein>
<proteinExistence type="predicted"/>
<accession>A0A0P7BDN3</accession>
<organism evidence="2 3">
    <name type="scientific">Neonectria ditissima</name>
    <dbReference type="NCBI Taxonomy" id="78410"/>
    <lineage>
        <taxon>Eukaryota</taxon>
        <taxon>Fungi</taxon>
        <taxon>Dikarya</taxon>
        <taxon>Ascomycota</taxon>
        <taxon>Pezizomycotina</taxon>
        <taxon>Sordariomycetes</taxon>
        <taxon>Hypocreomycetidae</taxon>
        <taxon>Hypocreales</taxon>
        <taxon>Nectriaceae</taxon>
        <taxon>Neonectria</taxon>
    </lineage>
</organism>
<dbReference type="OrthoDB" id="5809458at2759"/>
<dbReference type="AlphaFoldDB" id="A0A0P7BDN3"/>
<name>A0A0P7BDN3_9HYPO</name>
<comment type="caution">
    <text evidence="2">The sequence shown here is derived from an EMBL/GenBank/DDBJ whole genome shotgun (WGS) entry which is preliminary data.</text>
</comment>
<dbReference type="GO" id="GO:0005737">
    <property type="term" value="C:cytoplasm"/>
    <property type="evidence" value="ECO:0007669"/>
    <property type="project" value="TreeGrafter"/>
</dbReference>
<feature type="domain" description="Thioredoxin-like fold" evidence="1">
    <location>
        <begin position="24"/>
        <end position="121"/>
    </location>
</feature>
<evidence type="ECO:0000259" key="1">
    <source>
        <dbReference type="Pfam" id="PF17172"/>
    </source>
</evidence>
<dbReference type="InterPro" id="IPR012336">
    <property type="entry name" value="Thioredoxin-like_fold"/>
</dbReference>
<dbReference type="EMBL" id="LKCW01000152">
    <property type="protein sequence ID" value="KPM37837.1"/>
    <property type="molecule type" value="Genomic_DNA"/>
</dbReference>
<reference evidence="2 3" key="1">
    <citation type="submission" date="2015-09" db="EMBL/GenBank/DDBJ databases">
        <title>Draft genome of a European isolate of the apple canker pathogen Neonectria ditissima.</title>
        <authorList>
            <person name="Gomez-Cortecero A."/>
            <person name="Harrison R.J."/>
            <person name="Armitage A.D."/>
        </authorList>
    </citation>
    <scope>NUCLEOTIDE SEQUENCE [LARGE SCALE GENOMIC DNA]</scope>
    <source>
        <strain evidence="2 3">R09/05</strain>
    </source>
</reference>
<gene>
    <name evidence="2" type="ORF">AK830_g8742</name>
</gene>